<protein>
    <submittedName>
        <fullName evidence="2">Uncharacterized protein</fullName>
    </submittedName>
</protein>
<accession>A0A9Q0ESW5</accession>
<dbReference type="AlphaFoldDB" id="A0A9Q0ESW5"/>
<keyword evidence="3" id="KW-1185">Reference proteome</keyword>
<name>A0A9Q0ESW5_9TELE</name>
<comment type="caution">
    <text evidence="2">The sequence shown here is derived from an EMBL/GenBank/DDBJ whole genome shotgun (WGS) entry which is preliminary data.</text>
</comment>
<evidence type="ECO:0000313" key="3">
    <source>
        <dbReference type="Proteomes" id="UP001148018"/>
    </source>
</evidence>
<dbReference type="EMBL" id="JANIIK010000037">
    <property type="protein sequence ID" value="KAJ3611341.1"/>
    <property type="molecule type" value="Genomic_DNA"/>
</dbReference>
<evidence type="ECO:0000313" key="2">
    <source>
        <dbReference type="EMBL" id="KAJ3611341.1"/>
    </source>
</evidence>
<evidence type="ECO:0000256" key="1">
    <source>
        <dbReference type="SAM" id="MobiDB-lite"/>
    </source>
</evidence>
<reference evidence="2" key="1">
    <citation type="submission" date="2022-07" db="EMBL/GenBank/DDBJ databases">
        <title>Chromosome-level genome of Muraenolepis orangiensis.</title>
        <authorList>
            <person name="Kim J."/>
        </authorList>
    </citation>
    <scope>NUCLEOTIDE SEQUENCE</scope>
    <source>
        <strain evidence="2">KU_S4_2022</strain>
        <tissue evidence="2">Muscle</tissue>
    </source>
</reference>
<proteinExistence type="predicted"/>
<feature type="region of interest" description="Disordered" evidence="1">
    <location>
        <begin position="19"/>
        <end position="141"/>
    </location>
</feature>
<organism evidence="2 3">
    <name type="scientific">Muraenolepis orangiensis</name>
    <name type="common">Patagonian moray cod</name>
    <dbReference type="NCBI Taxonomy" id="630683"/>
    <lineage>
        <taxon>Eukaryota</taxon>
        <taxon>Metazoa</taxon>
        <taxon>Chordata</taxon>
        <taxon>Craniata</taxon>
        <taxon>Vertebrata</taxon>
        <taxon>Euteleostomi</taxon>
        <taxon>Actinopterygii</taxon>
        <taxon>Neopterygii</taxon>
        <taxon>Teleostei</taxon>
        <taxon>Neoteleostei</taxon>
        <taxon>Acanthomorphata</taxon>
        <taxon>Zeiogadaria</taxon>
        <taxon>Gadariae</taxon>
        <taxon>Gadiformes</taxon>
        <taxon>Muraenolepidoidei</taxon>
        <taxon>Muraenolepididae</taxon>
        <taxon>Muraenolepis</taxon>
    </lineage>
</organism>
<sequence>MEEMKVEEETVVTEQVGQGVINTPIKQENGVVQKESMQTEAPPLRHQTGPEGPSNPVATPEKPTPKVAKARSPPPSREVPDTLRDFTSPVDRPAPGAAREKGNSPGFSPDPEVTSPPEVAACGSLNTEGSLPRPLLATPSR</sequence>
<dbReference type="Proteomes" id="UP001148018">
    <property type="component" value="Unassembled WGS sequence"/>
</dbReference>
<gene>
    <name evidence="2" type="ORF">NHX12_021357</name>
</gene>